<feature type="compositionally biased region" description="Polar residues" evidence="1">
    <location>
        <begin position="427"/>
        <end position="437"/>
    </location>
</feature>
<sequence length="656" mass="73783">MDCCGGWMEPSNCDWKSGTDGIKNLKPKKEWTTEEKNEAKFNAKALSAIFGSLPMNQFTRVQGCMSAKEAWDILQVTFEGTSTVKRTRLDMLASEFENLNMGEDDSVDNFSSKLSAIQQEAVVLGKTYKDKKLVKKFLRSLPSKFQAHISAIEVSLNSDEMKFDQVVGMMKAYELNMKKKDQPVDKGVALTAADNQKESLEDTVGLIARKFFKRFEKGQRNVSSSNNNRFQRDKEEKKGEKQCAECEGYGHFKADCPTIKRRSTLQCYECKGYGHTKTDCLGLNNSRNKSYVTWSESDSEEEDGVDILNNFMAHLGIIEEGAEDEGAESDDEEMNLSIDEQLEDSMTKKGEIKALTSENKKLSEKVSSLEKELSEEKQKISEERQKNSELSRKLEDQLKNIRMLSSGTKELEKVLTAGRTSNDENRNPPQQVKSNPRSVLTAANRLNQRAQPQQPVYMYGGGRAKGCWYCGKPAQIWIKKEDLYCNMALISEESSTCNAEVNWFFDSGCSQHMTGNEQLLRSLEFSSSRRVMLGDGSHCIIRGQGRTTDIDQPLLEKVQLVEGLKANLIIISRLCDDGCEVSFTNSTCKVLDAQGNVKFTGLRTENHCYEWTSNGEGQRLQDDEFNEVTTVGEDGWEEDEVAVIVGTVSTTSLMVQ</sequence>
<evidence type="ECO:0000259" key="2">
    <source>
        <dbReference type="SMART" id="SM00343"/>
    </source>
</evidence>
<dbReference type="PANTHER" id="PTHR35317">
    <property type="entry name" value="OS04G0629600 PROTEIN"/>
    <property type="match status" value="1"/>
</dbReference>
<feature type="region of interest" description="Disordered" evidence="1">
    <location>
        <begin position="372"/>
        <end position="391"/>
    </location>
</feature>
<dbReference type="AlphaFoldDB" id="A0A8T1YEB5"/>
<dbReference type="SMART" id="SM00343">
    <property type="entry name" value="ZnF_C2HC"/>
    <property type="match status" value="2"/>
</dbReference>
<feature type="domain" description="CCHC-type" evidence="2">
    <location>
        <begin position="242"/>
        <end position="258"/>
    </location>
</feature>
<keyword evidence="4" id="KW-1185">Reference proteome</keyword>
<organism evidence="3 4">
    <name type="scientific">Arabidopsis thaliana x Arabidopsis arenosa</name>
    <dbReference type="NCBI Taxonomy" id="1240361"/>
    <lineage>
        <taxon>Eukaryota</taxon>
        <taxon>Viridiplantae</taxon>
        <taxon>Streptophyta</taxon>
        <taxon>Embryophyta</taxon>
        <taxon>Tracheophyta</taxon>
        <taxon>Spermatophyta</taxon>
        <taxon>Magnoliopsida</taxon>
        <taxon>eudicotyledons</taxon>
        <taxon>Gunneridae</taxon>
        <taxon>Pentapetalae</taxon>
        <taxon>rosids</taxon>
        <taxon>malvids</taxon>
        <taxon>Brassicales</taxon>
        <taxon>Brassicaceae</taxon>
        <taxon>Camelineae</taxon>
        <taxon>Arabidopsis</taxon>
    </lineage>
</organism>
<reference evidence="3 4" key="1">
    <citation type="submission" date="2020-12" db="EMBL/GenBank/DDBJ databases">
        <title>Concerted genomic and epigenomic changes stabilize Arabidopsis allopolyploids.</title>
        <authorList>
            <person name="Chen Z."/>
        </authorList>
    </citation>
    <scope>NUCLEOTIDE SEQUENCE [LARGE SCALE GENOMIC DNA]</scope>
    <source>
        <strain evidence="3">Allo738</strain>
        <tissue evidence="3">Leaf</tissue>
    </source>
</reference>
<feature type="region of interest" description="Disordered" evidence="1">
    <location>
        <begin position="417"/>
        <end position="437"/>
    </location>
</feature>
<gene>
    <name evidence="3" type="ORF">ISN45_Aa07g040830</name>
</gene>
<evidence type="ECO:0000313" key="4">
    <source>
        <dbReference type="Proteomes" id="UP000694240"/>
    </source>
</evidence>
<dbReference type="EMBL" id="JAEFBK010000012">
    <property type="protein sequence ID" value="KAG7544219.1"/>
    <property type="molecule type" value="Genomic_DNA"/>
</dbReference>
<dbReference type="Proteomes" id="UP000694240">
    <property type="component" value="Chromosome 12"/>
</dbReference>
<protein>
    <submittedName>
        <fullName evidence="3">Zinc finger CCHC-type</fullName>
    </submittedName>
</protein>
<dbReference type="GO" id="GO:0003676">
    <property type="term" value="F:nucleic acid binding"/>
    <property type="evidence" value="ECO:0007669"/>
    <property type="project" value="InterPro"/>
</dbReference>
<dbReference type="InterPro" id="IPR054722">
    <property type="entry name" value="PolX-like_BBD"/>
</dbReference>
<dbReference type="Pfam" id="PF14223">
    <property type="entry name" value="Retrotran_gag_2"/>
    <property type="match status" value="1"/>
</dbReference>
<dbReference type="GO" id="GO:0008270">
    <property type="term" value="F:zinc ion binding"/>
    <property type="evidence" value="ECO:0007669"/>
    <property type="project" value="InterPro"/>
</dbReference>
<comment type="caution">
    <text evidence="3">The sequence shown here is derived from an EMBL/GenBank/DDBJ whole genome shotgun (WGS) entry which is preliminary data.</text>
</comment>
<dbReference type="Pfam" id="PF22936">
    <property type="entry name" value="Pol_BBD"/>
    <property type="match status" value="1"/>
</dbReference>
<accession>A0A8T1YEB5</accession>
<proteinExistence type="predicted"/>
<evidence type="ECO:0000256" key="1">
    <source>
        <dbReference type="SAM" id="MobiDB-lite"/>
    </source>
</evidence>
<evidence type="ECO:0000313" key="3">
    <source>
        <dbReference type="EMBL" id="KAG7544219.1"/>
    </source>
</evidence>
<feature type="domain" description="CCHC-type" evidence="2">
    <location>
        <begin position="266"/>
        <end position="282"/>
    </location>
</feature>
<dbReference type="PANTHER" id="PTHR35317:SF35">
    <property type="entry name" value="DUF4219 DOMAIN-CONTAINING PROTEIN"/>
    <property type="match status" value="1"/>
</dbReference>
<name>A0A8T1YEB5_9BRAS</name>
<dbReference type="InterPro" id="IPR001878">
    <property type="entry name" value="Znf_CCHC"/>
</dbReference>